<name>A0A0D2FHJ8_9EURO</name>
<reference evidence="2 3" key="1">
    <citation type="submission" date="2015-01" db="EMBL/GenBank/DDBJ databases">
        <title>The Genome Sequence of Fonsecaea pedrosoi CBS 271.37.</title>
        <authorList>
            <consortium name="The Broad Institute Genomics Platform"/>
            <person name="Cuomo C."/>
            <person name="de Hoog S."/>
            <person name="Gorbushina A."/>
            <person name="Stielow B."/>
            <person name="Teixiera M."/>
            <person name="Abouelleil A."/>
            <person name="Chapman S.B."/>
            <person name="Priest M."/>
            <person name="Young S.K."/>
            <person name="Wortman J."/>
            <person name="Nusbaum C."/>
            <person name="Birren B."/>
        </authorList>
    </citation>
    <scope>NUCLEOTIDE SEQUENCE [LARGE SCALE GENOMIC DNA]</scope>
    <source>
        <strain evidence="2 3">CBS 271.37</strain>
    </source>
</reference>
<dbReference type="InterPro" id="IPR000719">
    <property type="entry name" value="Prot_kinase_dom"/>
</dbReference>
<dbReference type="Gene3D" id="1.10.510.10">
    <property type="entry name" value="Transferase(Phosphotransferase) domain 1"/>
    <property type="match status" value="1"/>
</dbReference>
<dbReference type="PANTHER" id="PTHR44167">
    <property type="entry name" value="OVARIAN-SPECIFIC SERINE/THREONINE-PROTEIN KINASE LOK-RELATED"/>
    <property type="match status" value="1"/>
</dbReference>
<dbReference type="GO" id="GO:0005737">
    <property type="term" value="C:cytoplasm"/>
    <property type="evidence" value="ECO:0007669"/>
    <property type="project" value="TreeGrafter"/>
</dbReference>
<evidence type="ECO:0000313" key="2">
    <source>
        <dbReference type="EMBL" id="KIW86157.1"/>
    </source>
</evidence>
<dbReference type="PANTHER" id="PTHR44167:SF18">
    <property type="entry name" value="PROTEIN KINASE DOMAIN-CONTAINING PROTEIN"/>
    <property type="match status" value="1"/>
</dbReference>
<dbReference type="AlphaFoldDB" id="A0A0D2FHJ8"/>
<dbReference type="SMART" id="SM00220">
    <property type="entry name" value="S_TKc"/>
    <property type="match status" value="1"/>
</dbReference>
<dbReference type="GO" id="GO:0044773">
    <property type="term" value="P:mitotic DNA damage checkpoint signaling"/>
    <property type="evidence" value="ECO:0007669"/>
    <property type="project" value="TreeGrafter"/>
</dbReference>
<proteinExistence type="predicted"/>
<gene>
    <name evidence="2" type="ORF">Z517_01552</name>
</gene>
<evidence type="ECO:0000259" key="1">
    <source>
        <dbReference type="PROSITE" id="PS50011"/>
    </source>
</evidence>
<dbReference type="GO" id="GO:0004674">
    <property type="term" value="F:protein serine/threonine kinase activity"/>
    <property type="evidence" value="ECO:0007669"/>
    <property type="project" value="TreeGrafter"/>
</dbReference>
<dbReference type="Pfam" id="PF00069">
    <property type="entry name" value="Pkinase"/>
    <property type="match status" value="1"/>
</dbReference>
<dbReference type="VEuPathDB" id="FungiDB:Z517_01552"/>
<accession>A0A0D2FHJ8</accession>
<keyword evidence="3" id="KW-1185">Reference proteome</keyword>
<dbReference type="SUPFAM" id="SSF56112">
    <property type="entry name" value="Protein kinase-like (PK-like)"/>
    <property type="match status" value="1"/>
</dbReference>
<dbReference type="EMBL" id="KN846969">
    <property type="protein sequence ID" value="KIW86157.1"/>
    <property type="molecule type" value="Genomic_DNA"/>
</dbReference>
<organism evidence="2 3">
    <name type="scientific">Fonsecaea pedrosoi CBS 271.37</name>
    <dbReference type="NCBI Taxonomy" id="1442368"/>
    <lineage>
        <taxon>Eukaryota</taxon>
        <taxon>Fungi</taxon>
        <taxon>Dikarya</taxon>
        <taxon>Ascomycota</taxon>
        <taxon>Pezizomycotina</taxon>
        <taxon>Eurotiomycetes</taxon>
        <taxon>Chaetothyriomycetidae</taxon>
        <taxon>Chaetothyriales</taxon>
        <taxon>Herpotrichiellaceae</taxon>
        <taxon>Fonsecaea</taxon>
    </lineage>
</organism>
<protein>
    <recommendedName>
        <fullName evidence="1">Protein kinase domain-containing protein</fullName>
    </recommendedName>
</protein>
<feature type="domain" description="Protein kinase" evidence="1">
    <location>
        <begin position="1"/>
        <end position="289"/>
    </location>
</feature>
<dbReference type="STRING" id="1442368.A0A0D2FHJ8"/>
<dbReference type="RefSeq" id="XP_013289965.1">
    <property type="nucleotide sequence ID" value="XM_013434511.1"/>
</dbReference>
<dbReference type="InterPro" id="IPR011009">
    <property type="entry name" value="Kinase-like_dom_sf"/>
</dbReference>
<dbReference type="PROSITE" id="PS50011">
    <property type="entry name" value="PROTEIN_KINASE_DOM"/>
    <property type="match status" value="1"/>
</dbReference>
<dbReference type="OrthoDB" id="1668230at2759"/>
<sequence>MESVPVAEFVHLDGTTVTDRVIGIGRTNIVIQRGRYAIKIPRLSRITLIGDITPSIDQSRTPQEGDYDYHADLIRALNTEKDIYRRIGPHVGVTPCYNVSSTHPSVRMPLMGQDLQHYLADNRPNQERQLGWLRRLADTLAHIHSRRVIVADVRPTNIVLDSDLNVKFVDFSESTLMPLDWDLEGTDVLGYSILSDIGQLGAVMFQIVTGQTCRFHLEDANGDVAWPPRDSLPSTDNVWLGTAIEKCWTQGFRSAGDLARYLKHVNEDDSDETDLTFDQCAAVEKKPVF</sequence>
<dbReference type="GeneID" id="25301042"/>
<dbReference type="GO" id="GO:0005524">
    <property type="term" value="F:ATP binding"/>
    <property type="evidence" value="ECO:0007669"/>
    <property type="project" value="InterPro"/>
</dbReference>
<dbReference type="GO" id="GO:0005634">
    <property type="term" value="C:nucleus"/>
    <property type="evidence" value="ECO:0007669"/>
    <property type="project" value="TreeGrafter"/>
</dbReference>
<dbReference type="HOGENOM" id="CLU_000288_31_7_1"/>
<evidence type="ECO:0000313" key="3">
    <source>
        <dbReference type="Proteomes" id="UP000053029"/>
    </source>
</evidence>
<dbReference type="Proteomes" id="UP000053029">
    <property type="component" value="Unassembled WGS sequence"/>
</dbReference>